<keyword evidence="2" id="KW-1185">Reference proteome</keyword>
<proteinExistence type="predicted"/>
<reference evidence="1" key="1">
    <citation type="submission" date="2021-11" db="EMBL/GenBank/DDBJ databases">
        <authorList>
            <person name="Rodrigo-Torres L."/>
            <person name="Arahal R. D."/>
            <person name="Lucena T."/>
        </authorList>
    </citation>
    <scope>NUCLEOTIDE SEQUENCE</scope>
    <source>
        <strain evidence="1">CECT 7928</strain>
    </source>
</reference>
<evidence type="ECO:0000313" key="1">
    <source>
        <dbReference type="EMBL" id="CAH0537487.1"/>
    </source>
</evidence>
<dbReference type="InterPro" id="IPR027417">
    <property type="entry name" value="P-loop_NTPase"/>
</dbReference>
<evidence type="ECO:0008006" key="3">
    <source>
        <dbReference type="Google" id="ProtNLM"/>
    </source>
</evidence>
<dbReference type="RefSeq" id="WP_237360491.1">
    <property type="nucleotide sequence ID" value="NZ_CAKLDM010000001.1"/>
</dbReference>
<comment type="caution">
    <text evidence="1">The sequence shown here is derived from an EMBL/GenBank/DDBJ whole genome shotgun (WGS) entry which is preliminary data.</text>
</comment>
<sequence>MINFSSINTFNKGPRESFEDLICVLARREKPANGIEFQPNDGCGGDGGVEALWILSNGRKIGYQAKYFTTIGDSQWSQMDESVKQALKIHPELQTYIFAIPKNLTPPRGAKGKSQREKWDERVSKWQGWAEEKSIDLKFELWSETDLSEMLLREENVSLNKLWFGGDVLNDTWFKNQINVAKRVLDDRFNPHDHVEVSIESLFDTMARGPHITKQLIGAFTDLEASRVPTIEFTTAGHAPDADVLLMANDSWKELVELKSSFTHDFTKKWDTESASITLDRLQDSIWTLERQYTSIDEGILVKDDQRKLDDVVRSLRALSSSCATLKQILRDTNLQAETFQCALVYGPAGAGKSHLLGQVAEQRTNAGLPTVLTLGQSFSTSVFWEQFGGICGLEGRTADDILGTLNAVGERKGEKTILLFDAINEGAGAHYWMHNLPEVVSAIQKYPYLSAVFSCRDEYIPYAIPKSLQKKIPQFLINGFSTPEELEQAAIRYLDTKSIARPNTPWLSPEFSNPLFLKTVSEALHAKGLTEFPRGLNGISQTMALYLNALSWRTGIGTANSDTISASIKKCVDLFANKMARSGCDFIEIEDATVFADESFKGRTAPEGKTWLQVLIETSLFRIDPPPYSESVDPFNPPSKLVRFSFQRFQDHLMATHLLSKVSGDQIDKAFDAGFPLNFLFWDGQTDNGFHYKYTGLVSSLSTIYPEKLGVEFAKTLPNWELHWKKDHQLQESFAESFKWRSTDAFSDDTRELLNRLDGHSVEPLGLLLEVSMTIGHPFNALRLHEHLKQWKMPERDSHWTHWINWASREEFNQVERIVSWALSEHSRTADLKHLELASLVLAWSLTSSHQTLRDKSTKALTALFLSNSNIFTFVLEKLHDCDDPYVIERLYAAAFGACCIDQSSERLNIYSHEVFTKVFLNKQPPVALLTRDYALGIIELANSKEVLNKNVNLESCYHPLGSEPPTFDLTEDEVKQIAEERGGTEIFDSASSNWGDYGKYTIPGRVRNFLTTPLVSPKPVSKKALKRVFVEEVINPYAERVKALEAFEKASSSRSLAIFTFQSENEEVKKDIAALEKSIVDTRRCLENLLDEKELERLSLDYFHDDGGYEDYDKVNVQQCRLWITKRAYELGWNSELFPRDGHGTSYSRHDNDFERIGKKYQRIALDEIQARLADNFWILQGWPEEPNTYRYSNHDFRRNIEPTILPFEKHNSLPESWIVEPIIQLPEVAEENLKQWPFEEDPTLSIIEKLSRVDENNKNWNVLYEFNCVSEKYQGRRIGMHGMRYEEFRFLYCVFLKKGSARKLAEFLEDKHSLDADSFKPRGFIDGPYLREAYWRSTWESEKFSESLWGGPEDCEFAIPIADYLWESNQDKSLPNGFSCYLPQKWFADELELSMSESESNKWLNKLGHVVLQTQEPFEHQTAFVIEEETLNDYVIKFDIEPVWVMIAERNTWPNGDNDESCWRRSEGVVWREEGTWQKKAWNKDTKR</sequence>
<accession>A0ABM9A1K9</accession>
<protein>
    <recommendedName>
        <fullName evidence="3">ATP-binding protein</fullName>
    </recommendedName>
</protein>
<dbReference type="SUPFAM" id="SSF52540">
    <property type="entry name" value="P-loop containing nucleoside triphosphate hydrolases"/>
    <property type="match status" value="1"/>
</dbReference>
<dbReference type="Proteomes" id="UP000838748">
    <property type="component" value="Unassembled WGS sequence"/>
</dbReference>
<name>A0ABM9A1K9_9VIBR</name>
<gene>
    <name evidence="1" type="ORF">VMF7928_01134</name>
</gene>
<organism evidence="1 2">
    <name type="scientific">Vibrio marisflavi CECT 7928</name>
    <dbReference type="NCBI Taxonomy" id="634439"/>
    <lineage>
        <taxon>Bacteria</taxon>
        <taxon>Pseudomonadati</taxon>
        <taxon>Pseudomonadota</taxon>
        <taxon>Gammaproteobacteria</taxon>
        <taxon>Vibrionales</taxon>
        <taxon>Vibrionaceae</taxon>
        <taxon>Vibrio</taxon>
    </lineage>
</organism>
<evidence type="ECO:0000313" key="2">
    <source>
        <dbReference type="Proteomes" id="UP000838748"/>
    </source>
</evidence>
<dbReference type="EMBL" id="CAKLDM010000001">
    <property type="protein sequence ID" value="CAH0537487.1"/>
    <property type="molecule type" value="Genomic_DNA"/>
</dbReference>